<dbReference type="InterPro" id="IPR055771">
    <property type="entry name" value="DUF7347"/>
</dbReference>
<dbReference type="AlphaFoldDB" id="A0A482SZT4"/>
<name>A0A482SZT4_9EURY</name>
<accession>A0A482SZT4</accession>
<sequence length="330" mass="35092">MTDTTSGDSSKAESGDSSETDSDDSSEPDAAFAAVSDPTRIAILRELASHARETGEETVGFAALRKRAGVEDSGRFRYHLNTLIGHFVAKEDDGYRLSHAGFEIVAAILAGRYTDHEQVGPTAVDGACNVCGAEATGIYENGRLEVTCANDHPLLSWAIPPNAATDATVNDLATLATSLIRHAIDLALQGVCSECYGTMTTRITSGKRDEDGSNRRDEGSEDGSGGDGDSDTSDKRTTPVFRGDCEMCGASLVGPAWFALTVHPTVDAFYHDHGVAVRDALLWELGHVEYDTKPVRDDDSVVISIVLDDERLDVTLSESGHVLETDVGPA</sequence>
<feature type="domain" description="DUF7347" evidence="2">
    <location>
        <begin position="28"/>
        <end position="108"/>
    </location>
</feature>
<evidence type="ECO:0000259" key="3">
    <source>
        <dbReference type="Pfam" id="PF24042"/>
    </source>
</evidence>
<proteinExistence type="predicted"/>
<evidence type="ECO:0000259" key="2">
    <source>
        <dbReference type="Pfam" id="PF24038"/>
    </source>
</evidence>
<dbReference type="Pfam" id="PF24038">
    <property type="entry name" value="DUF7347"/>
    <property type="match status" value="1"/>
</dbReference>
<gene>
    <name evidence="4" type="ORF">ELS19_19635</name>
</gene>
<organism evidence="4 5">
    <name type="scientific">Halogeometricum borinquense</name>
    <dbReference type="NCBI Taxonomy" id="60847"/>
    <lineage>
        <taxon>Archaea</taxon>
        <taxon>Methanobacteriati</taxon>
        <taxon>Methanobacteriota</taxon>
        <taxon>Stenosarchaea group</taxon>
        <taxon>Halobacteria</taxon>
        <taxon>Halobacteriales</taxon>
        <taxon>Haloferacaceae</taxon>
        <taxon>Halogeometricum</taxon>
    </lineage>
</organism>
<dbReference type="InterPro" id="IPR055775">
    <property type="entry name" value="DUF7351"/>
</dbReference>
<evidence type="ECO:0000313" key="4">
    <source>
        <dbReference type="EMBL" id="RYJ08691.1"/>
    </source>
</evidence>
<dbReference type="RefSeq" id="WP_129786649.1">
    <property type="nucleotide sequence ID" value="NZ_RZHH01000003.1"/>
</dbReference>
<feature type="domain" description="DUF7351" evidence="3">
    <location>
        <begin position="125"/>
        <end position="322"/>
    </location>
</feature>
<evidence type="ECO:0000313" key="5">
    <source>
        <dbReference type="Proteomes" id="UP000294028"/>
    </source>
</evidence>
<feature type="region of interest" description="Disordered" evidence="1">
    <location>
        <begin position="1"/>
        <end position="31"/>
    </location>
</feature>
<dbReference type="Proteomes" id="UP000294028">
    <property type="component" value="Unassembled WGS sequence"/>
</dbReference>
<dbReference type="Pfam" id="PF24042">
    <property type="entry name" value="DUF7351"/>
    <property type="match status" value="1"/>
</dbReference>
<reference evidence="4 5" key="1">
    <citation type="submission" date="2018-12" db="EMBL/GenBank/DDBJ databases">
        <title>Genome analysis provides insights into bioremediation potentialities of Halogeometricum borinquense strain N11.</title>
        <authorList>
            <person name="Najjari A."/>
            <person name="Youssef N."/>
            <person name="Fhoula I."/>
            <person name="Ben Dhia O."/>
            <person name="Mahjoubi M."/>
            <person name="Ouzari H.I."/>
            <person name="Cherif A."/>
        </authorList>
    </citation>
    <scope>NUCLEOTIDE SEQUENCE [LARGE SCALE GENOMIC DNA]</scope>
    <source>
        <strain evidence="4 5">N11</strain>
    </source>
</reference>
<comment type="caution">
    <text evidence="4">The sequence shown here is derived from an EMBL/GenBank/DDBJ whole genome shotgun (WGS) entry which is preliminary data.</text>
</comment>
<feature type="region of interest" description="Disordered" evidence="1">
    <location>
        <begin position="203"/>
        <end position="238"/>
    </location>
</feature>
<feature type="compositionally biased region" description="Acidic residues" evidence="1">
    <location>
        <begin position="16"/>
        <end position="27"/>
    </location>
</feature>
<feature type="compositionally biased region" description="Basic and acidic residues" evidence="1">
    <location>
        <begin position="206"/>
        <end position="218"/>
    </location>
</feature>
<evidence type="ECO:0000256" key="1">
    <source>
        <dbReference type="SAM" id="MobiDB-lite"/>
    </source>
</evidence>
<dbReference type="EMBL" id="RZHH01000003">
    <property type="protein sequence ID" value="RYJ08691.1"/>
    <property type="molecule type" value="Genomic_DNA"/>
</dbReference>
<dbReference type="Gene3D" id="1.10.10.10">
    <property type="entry name" value="Winged helix-like DNA-binding domain superfamily/Winged helix DNA-binding domain"/>
    <property type="match status" value="1"/>
</dbReference>
<dbReference type="InterPro" id="IPR036388">
    <property type="entry name" value="WH-like_DNA-bd_sf"/>
</dbReference>
<protein>
    <submittedName>
        <fullName evidence="4">ArsR family transcriptional regulator</fullName>
    </submittedName>
</protein>